<sequence>MSNPPASAEKEKPQAEHIEESGSIEKGDRTDNGIDLRVLAEAAAEEKNLSVAQALWKYRAACGYAFFLSLGACMSGFDSSISSGVIAIPSFRNDMGSLVGNQQVVSAAWQSGWSGAARIGQLAGGLSAGSIADRIGRKYTVLIGAVISVGAIFIQFFLRPQQPVQLLFGRTINAWSMGLFAAMASNYAAEVSPTALRGITTGGVNFWVVLGQFLATVVVYAQGQRTDSFAYRVPYAIQWVFPIILSLGLIVIPESPWYLVRKGKHDQALHSLQQILRGSGANPELHLRQIQETIELESLHKEEGGWIDLFKGTNRRRTIIASMVFVCQEMAGVQFVLGYSTYFFELAGFATANAFKLGIGTLALAMVGNFIGLATIEYLGRRTLFFWGMIACTVDCLLLGICSVVPGQGALWGQAAFTMIYMLAYQSGIGPVGYCVYAEISSAQLRSKTIAWGVMVNQVFAGVVQVINPYLINPNEANLEGKVGWIFGGIGVFGTIYTWFFIPETKGRTVDEIDELFERRISARKFSKAVILEDRTVHVDEKAT</sequence>
<dbReference type="GO" id="GO:0016020">
    <property type="term" value="C:membrane"/>
    <property type="evidence" value="ECO:0007669"/>
    <property type="project" value="UniProtKB-SubCell"/>
</dbReference>
<keyword evidence="13" id="KW-1185">Reference proteome</keyword>
<dbReference type="FunFam" id="1.20.1250.20:FF:000078">
    <property type="entry name" value="MFS maltose transporter, putative"/>
    <property type="match status" value="1"/>
</dbReference>
<evidence type="ECO:0000256" key="6">
    <source>
        <dbReference type="ARBA" id="ARBA00023136"/>
    </source>
</evidence>
<evidence type="ECO:0000256" key="5">
    <source>
        <dbReference type="ARBA" id="ARBA00022989"/>
    </source>
</evidence>
<feature type="transmembrane region" description="Helical" evidence="10">
    <location>
        <begin position="164"/>
        <end position="183"/>
    </location>
</feature>
<dbReference type="Gene3D" id="1.20.1250.20">
    <property type="entry name" value="MFS general substrate transporter like domains"/>
    <property type="match status" value="1"/>
</dbReference>
<dbReference type="EMBL" id="KV423964">
    <property type="protein sequence ID" value="KZT57411.1"/>
    <property type="molecule type" value="Genomic_DNA"/>
</dbReference>
<feature type="transmembrane region" description="Helical" evidence="10">
    <location>
        <begin position="412"/>
        <end position="437"/>
    </location>
</feature>
<dbReference type="SUPFAM" id="SSF103473">
    <property type="entry name" value="MFS general substrate transporter"/>
    <property type="match status" value="1"/>
</dbReference>
<keyword evidence="6 10" id="KW-0472">Membrane</keyword>
<feature type="compositionally biased region" description="Basic and acidic residues" evidence="9">
    <location>
        <begin position="8"/>
        <end position="29"/>
    </location>
</feature>
<protein>
    <submittedName>
        <fullName evidence="12">MFS sugar transporter-like protein</fullName>
    </submittedName>
</protein>
<dbReference type="GO" id="GO:0005351">
    <property type="term" value="F:carbohydrate:proton symporter activity"/>
    <property type="evidence" value="ECO:0007669"/>
    <property type="project" value="TreeGrafter"/>
</dbReference>
<feature type="domain" description="Major facilitator superfamily (MFS) profile" evidence="11">
    <location>
        <begin position="64"/>
        <end position="506"/>
    </location>
</feature>
<dbReference type="InterPro" id="IPR036259">
    <property type="entry name" value="MFS_trans_sf"/>
</dbReference>
<dbReference type="PROSITE" id="PS50850">
    <property type="entry name" value="MFS"/>
    <property type="match status" value="1"/>
</dbReference>
<feature type="transmembrane region" description="Helical" evidence="10">
    <location>
        <begin position="483"/>
        <end position="502"/>
    </location>
</feature>
<organism evidence="12 13">
    <name type="scientific">Calocera cornea HHB12733</name>
    <dbReference type="NCBI Taxonomy" id="1353952"/>
    <lineage>
        <taxon>Eukaryota</taxon>
        <taxon>Fungi</taxon>
        <taxon>Dikarya</taxon>
        <taxon>Basidiomycota</taxon>
        <taxon>Agaricomycotina</taxon>
        <taxon>Dacrymycetes</taxon>
        <taxon>Dacrymycetales</taxon>
        <taxon>Dacrymycetaceae</taxon>
        <taxon>Calocera</taxon>
    </lineage>
</organism>
<keyword evidence="5 10" id="KW-1133">Transmembrane helix</keyword>
<gene>
    <name evidence="12" type="ORF">CALCODRAFT_284371</name>
</gene>
<evidence type="ECO:0000256" key="3">
    <source>
        <dbReference type="ARBA" id="ARBA00022448"/>
    </source>
</evidence>
<keyword evidence="4 10" id="KW-0812">Transmembrane</keyword>
<dbReference type="InterPro" id="IPR020846">
    <property type="entry name" value="MFS_dom"/>
</dbReference>
<feature type="transmembrane region" description="Helical" evidence="10">
    <location>
        <begin position="235"/>
        <end position="252"/>
    </location>
</feature>
<keyword evidence="12" id="KW-0762">Sugar transport</keyword>
<comment type="similarity">
    <text evidence="2 8">Belongs to the major facilitator superfamily. Sugar transporter (TC 2.A.1.1) family.</text>
</comment>
<dbReference type="PROSITE" id="PS00216">
    <property type="entry name" value="SUGAR_TRANSPORT_1"/>
    <property type="match status" value="1"/>
</dbReference>
<feature type="transmembrane region" description="Helical" evidence="10">
    <location>
        <begin position="319"/>
        <end position="342"/>
    </location>
</feature>
<feature type="transmembrane region" description="Helical" evidence="10">
    <location>
        <begin position="384"/>
        <end position="406"/>
    </location>
</feature>
<name>A0A165FZM6_9BASI</name>
<proteinExistence type="inferred from homology"/>
<evidence type="ECO:0000256" key="2">
    <source>
        <dbReference type="ARBA" id="ARBA00010992"/>
    </source>
</evidence>
<evidence type="ECO:0000259" key="11">
    <source>
        <dbReference type="PROSITE" id="PS50850"/>
    </source>
</evidence>
<evidence type="ECO:0000256" key="8">
    <source>
        <dbReference type="RuleBase" id="RU003346"/>
    </source>
</evidence>
<dbReference type="Pfam" id="PF00083">
    <property type="entry name" value="Sugar_tr"/>
    <property type="match status" value="1"/>
</dbReference>
<dbReference type="PANTHER" id="PTHR48022">
    <property type="entry name" value="PLASTIDIC GLUCOSE TRANSPORTER 4"/>
    <property type="match status" value="1"/>
</dbReference>
<evidence type="ECO:0000256" key="9">
    <source>
        <dbReference type="SAM" id="MobiDB-lite"/>
    </source>
</evidence>
<feature type="transmembrane region" description="Helical" evidence="10">
    <location>
        <begin position="354"/>
        <end position="372"/>
    </location>
</feature>
<feature type="region of interest" description="Disordered" evidence="9">
    <location>
        <begin position="1"/>
        <end position="29"/>
    </location>
</feature>
<evidence type="ECO:0000256" key="7">
    <source>
        <dbReference type="ARBA" id="ARBA00049119"/>
    </source>
</evidence>
<evidence type="ECO:0000313" key="12">
    <source>
        <dbReference type="EMBL" id="KZT57411.1"/>
    </source>
</evidence>
<evidence type="ECO:0000313" key="13">
    <source>
        <dbReference type="Proteomes" id="UP000076842"/>
    </source>
</evidence>
<dbReference type="NCBIfam" id="TIGR00879">
    <property type="entry name" value="SP"/>
    <property type="match status" value="1"/>
</dbReference>
<feature type="transmembrane region" description="Helical" evidence="10">
    <location>
        <begin position="449"/>
        <end position="471"/>
    </location>
</feature>
<dbReference type="InterPro" id="IPR003663">
    <property type="entry name" value="Sugar/inositol_transpt"/>
</dbReference>
<keyword evidence="3 8" id="KW-0813">Transport</keyword>
<dbReference type="InterPro" id="IPR050360">
    <property type="entry name" value="MFS_Sugar_Transporters"/>
</dbReference>
<dbReference type="PANTHER" id="PTHR48022:SF51">
    <property type="entry name" value="ALPHA-GLUCOSIDE TRANSPORTER, PUTATIVE (AFU_ORTHOLOGUE AFUA_6G11920)-RELATED"/>
    <property type="match status" value="1"/>
</dbReference>
<feature type="transmembrane region" description="Helical" evidence="10">
    <location>
        <begin position="139"/>
        <end position="158"/>
    </location>
</feature>
<dbReference type="InParanoid" id="A0A165FZM6"/>
<dbReference type="InterPro" id="IPR005828">
    <property type="entry name" value="MFS_sugar_transport-like"/>
</dbReference>
<dbReference type="OrthoDB" id="6612291at2759"/>
<dbReference type="Proteomes" id="UP000076842">
    <property type="component" value="Unassembled WGS sequence"/>
</dbReference>
<evidence type="ECO:0000256" key="10">
    <source>
        <dbReference type="SAM" id="Phobius"/>
    </source>
</evidence>
<evidence type="ECO:0000256" key="4">
    <source>
        <dbReference type="ARBA" id="ARBA00022692"/>
    </source>
</evidence>
<dbReference type="InterPro" id="IPR005829">
    <property type="entry name" value="Sugar_transporter_CS"/>
</dbReference>
<comment type="subcellular location">
    <subcellularLocation>
        <location evidence="1">Membrane</location>
        <topology evidence="1">Multi-pass membrane protein</topology>
    </subcellularLocation>
</comment>
<comment type="catalytic activity">
    <reaction evidence="7">
        <text>myo-inositol(out) + H(+)(out) = myo-inositol(in) + H(+)(in)</text>
        <dbReference type="Rhea" id="RHEA:60364"/>
        <dbReference type="ChEBI" id="CHEBI:15378"/>
        <dbReference type="ChEBI" id="CHEBI:17268"/>
    </reaction>
</comment>
<reference evidence="12 13" key="1">
    <citation type="journal article" date="2016" name="Mol. Biol. Evol.">
        <title>Comparative Genomics of Early-Diverging Mushroom-Forming Fungi Provides Insights into the Origins of Lignocellulose Decay Capabilities.</title>
        <authorList>
            <person name="Nagy L.G."/>
            <person name="Riley R."/>
            <person name="Tritt A."/>
            <person name="Adam C."/>
            <person name="Daum C."/>
            <person name="Floudas D."/>
            <person name="Sun H."/>
            <person name="Yadav J.S."/>
            <person name="Pangilinan J."/>
            <person name="Larsson K.H."/>
            <person name="Matsuura K."/>
            <person name="Barry K."/>
            <person name="Labutti K."/>
            <person name="Kuo R."/>
            <person name="Ohm R.A."/>
            <person name="Bhattacharya S.S."/>
            <person name="Shirouzu T."/>
            <person name="Yoshinaga Y."/>
            <person name="Martin F.M."/>
            <person name="Grigoriev I.V."/>
            <person name="Hibbett D.S."/>
        </authorList>
    </citation>
    <scope>NUCLEOTIDE SEQUENCE [LARGE SCALE GENOMIC DNA]</scope>
    <source>
        <strain evidence="12 13">HHB12733</strain>
    </source>
</reference>
<accession>A0A165FZM6</accession>
<dbReference type="AlphaFoldDB" id="A0A165FZM6"/>
<feature type="transmembrane region" description="Helical" evidence="10">
    <location>
        <begin position="204"/>
        <end position="223"/>
    </location>
</feature>
<evidence type="ECO:0000256" key="1">
    <source>
        <dbReference type="ARBA" id="ARBA00004141"/>
    </source>
</evidence>